<keyword evidence="3" id="KW-0171">Cobalt transport</keyword>
<reference evidence="14 15" key="1">
    <citation type="submission" date="2018-06" db="EMBL/GenBank/DDBJ databases">
        <authorList>
            <consortium name="Pathogen Informatics"/>
            <person name="Doyle S."/>
        </authorList>
    </citation>
    <scope>NUCLEOTIDE SEQUENCE [LARGE SCALE GENOMIC DNA]</scope>
    <source>
        <strain evidence="14 15">NCTC13294</strain>
    </source>
</reference>
<keyword evidence="6" id="KW-0533">Nickel</keyword>
<proteinExistence type="inferred from homology"/>
<evidence type="ECO:0000256" key="13">
    <source>
        <dbReference type="RuleBase" id="RU362101"/>
    </source>
</evidence>
<keyword evidence="10" id="KW-0921">Nickel transport</keyword>
<evidence type="ECO:0000313" key="15">
    <source>
        <dbReference type="Proteomes" id="UP000254572"/>
    </source>
</evidence>
<feature type="transmembrane region" description="Helical" evidence="13">
    <location>
        <begin position="100"/>
        <end position="125"/>
    </location>
</feature>
<evidence type="ECO:0000256" key="3">
    <source>
        <dbReference type="ARBA" id="ARBA00022426"/>
    </source>
</evidence>
<evidence type="ECO:0000256" key="10">
    <source>
        <dbReference type="ARBA" id="ARBA00023112"/>
    </source>
</evidence>
<comment type="subcellular location">
    <subcellularLocation>
        <location evidence="2 13">Cell membrane</location>
        <topology evidence="2 13">Multi-pass membrane protein</topology>
    </subcellularLocation>
</comment>
<organism evidence="14 15">
    <name type="scientific">Cardiobacterium valvarum</name>
    <dbReference type="NCBI Taxonomy" id="194702"/>
    <lineage>
        <taxon>Bacteria</taxon>
        <taxon>Pseudomonadati</taxon>
        <taxon>Pseudomonadota</taxon>
        <taxon>Gammaproteobacteria</taxon>
        <taxon>Cardiobacteriales</taxon>
        <taxon>Cardiobacteriaceae</taxon>
        <taxon>Cardiobacterium</taxon>
    </lineage>
</organism>
<name>A0A381EEX4_9GAMM</name>
<dbReference type="PANTHER" id="PTHR40659:SF1">
    <property type="entry name" value="NICKEL_COBALT EFFLUX SYSTEM RCNA"/>
    <property type="match status" value="1"/>
</dbReference>
<feature type="transmembrane region" description="Helical" evidence="13">
    <location>
        <begin position="264"/>
        <end position="281"/>
    </location>
</feature>
<dbReference type="InterPro" id="IPR051224">
    <property type="entry name" value="NiCoT_RcnA"/>
</dbReference>
<evidence type="ECO:0000256" key="12">
    <source>
        <dbReference type="ARBA" id="ARBA00023285"/>
    </source>
</evidence>
<evidence type="ECO:0000256" key="8">
    <source>
        <dbReference type="ARBA" id="ARBA00022989"/>
    </source>
</evidence>
<accession>A0A381EEX4</accession>
<feature type="transmembrane region" description="Helical" evidence="13">
    <location>
        <begin position="188"/>
        <end position="212"/>
    </location>
</feature>
<keyword evidence="7 13" id="KW-0812">Transmembrane</keyword>
<comment type="similarity">
    <text evidence="13">Belongs to the NiCoT transporter (TC 2.A.52) family.</text>
</comment>
<sequence>MRHTLTRLLPALIALVLLILLIAYWQPLHHALQRLQNQWQRDLAAQLLALRRHGNDTTTWLTLSGLGFLYGILHAIGPGHGKAIIATFTLSQPTARRQTLAIAIGGALMQGISAILWVALAMGLLHLLMPDAVNHSYWLNRANAALIIAIGAYILYRHRPRRRHDAHCACGHDHHHHDTPATSALSPWAAIIAIGIRPCSGAVISLAAAWSWGITGAGIAMTLAIACGTALTITTIALLCYYGRQHLAHRLTHDGARLARLTRTLALAGGLILILLGALLWQSDSDTAPAPTSNPIGLPR</sequence>
<keyword evidence="4 13" id="KW-0813">Transport</keyword>
<feature type="transmembrane region" description="Helical" evidence="13">
    <location>
        <begin position="60"/>
        <end position="79"/>
    </location>
</feature>
<dbReference type="Proteomes" id="UP000254572">
    <property type="component" value="Unassembled WGS sequence"/>
</dbReference>
<dbReference type="GO" id="GO:0005886">
    <property type="term" value="C:plasma membrane"/>
    <property type="evidence" value="ECO:0007669"/>
    <property type="project" value="UniProtKB-SubCell"/>
</dbReference>
<evidence type="ECO:0000256" key="1">
    <source>
        <dbReference type="ARBA" id="ARBA00002510"/>
    </source>
</evidence>
<evidence type="ECO:0000256" key="9">
    <source>
        <dbReference type="ARBA" id="ARBA00023065"/>
    </source>
</evidence>
<dbReference type="Pfam" id="PF03824">
    <property type="entry name" value="NicO"/>
    <property type="match status" value="1"/>
</dbReference>
<keyword evidence="9" id="KW-0406">Ion transport</keyword>
<dbReference type="GO" id="GO:0032025">
    <property type="term" value="P:response to cobalt ion"/>
    <property type="evidence" value="ECO:0007669"/>
    <property type="project" value="TreeGrafter"/>
</dbReference>
<gene>
    <name evidence="14" type="ORF">NCTC13294_02498</name>
</gene>
<evidence type="ECO:0000313" key="14">
    <source>
        <dbReference type="EMBL" id="SUX25568.1"/>
    </source>
</evidence>
<keyword evidence="15" id="KW-1185">Reference proteome</keyword>
<evidence type="ECO:0000256" key="5">
    <source>
        <dbReference type="ARBA" id="ARBA00022475"/>
    </source>
</evidence>
<dbReference type="InterPro" id="IPR011541">
    <property type="entry name" value="Ni/Co_transpt_high_affinity"/>
</dbReference>
<dbReference type="GO" id="GO:0046583">
    <property type="term" value="F:monoatomic cation efflux transmembrane transporter activity"/>
    <property type="evidence" value="ECO:0007669"/>
    <property type="project" value="TreeGrafter"/>
</dbReference>
<evidence type="ECO:0000256" key="7">
    <source>
        <dbReference type="ARBA" id="ARBA00022692"/>
    </source>
</evidence>
<dbReference type="EMBL" id="UFUW01000001">
    <property type="protein sequence ID" value="SUX25568.1"/>
    <property type="molecule type" value="Genomic_DNA"/>
</dbReference>
<comment type="function">
    <text evidence="1">Efflux system for nickel and cobalt.</text>
</comment>
<feature type="transmembrane region" description="Helical" evidence="13">
    <location>
        <begin position="7"/>
        <end position="25"/>
    </location>
</feature>
<evidence type="ECO:0000256" key="6">
    <source>
        <dbReference type="ARBA" id="ARBA00022596"/>
    </source>
</evidence>
<keyword evidence="12" id="KW-0170">Cobalt</keyword>
<dbReference type="AlphaFoldDB" id="A0A381EEX4"/>
<feature type="transmembrane region" description="Helical" evidence="13">
    <location>
        <begin position="137"/>
        <end position="156"/>
    </location>
</feature>
<dbReference type="GO" id="GO:0010045">
    <property type="term" value="P:response to nickel cation"/>
    <property type="evidence" value="ECO:0007669"/>
    <property type="project" value="TreeGrafter"/>
</dbReference>
<dbReference type="GO" id="GO:0015099">
    <property type="term" value="F:nickel cation transmembrane transporter activity"/>
    <property type="evidence" value="ECO:0007669"/>
    <property type="project" value="UniProtKB-UniRule"/>
</dbReference>
<protein>
    <recommendedName>
        <fullName evidence="13">Nickel/cobalt efflux system</fullName>
    </recommendedName>
</protein>
<keyword evidence="11 13" id="KW-0472">Membrane</keyword>
<evidence type="ECO:0000256" key="11">
    <source>
        <dbReference type="ARBA" id="ARBA00023136"/>
    </source>
</evidence>
<dbReference type="OrthoDB" id="9812956at2"/>
<evidence type="ECO:0000256" key="4">
    <source>
        <dbReference type="ARBA" id="ARBA00022448"/>
    </source>
</evidence>
<keyword evidence="5" id="KW-1003">Cell membrane</keyword>
<dbReference type="RefSeq" id="WP_115612569.1">
    <property type="nucleotide sequence ID" value="NZ_JBHLZC010000001.1"/>
</dbReference>
<evidence type="ECO:0000256" key="2">
    <source>
        <dbReference type="ARBA" id="ARBA00004651"/>
    </source>
</evidence>
<keyword evidence="8 13" id="KW-1133">Transmembrane helix</keyword>
<feature type="transmembrane region" description="Helical" evidence="13">
    <location>
        <begin position="218"/>
        <end position="243"/>
    </location>
</feature>
<dbReference type="PANTHER" id="PTHR40659">
    <property type="entry name" value="NICKEL/COBALT EFFLUX SYSTEM RCNA"/>
    <property type="match status" value="1"/>
</dbReference>
<dbReference type="GO" id="GO:0006824">
    <property type="term" value="P:cobalt ion transport"/>
    <property type="evidence" value="ECO:0007669"/>
    <property type="project" value="UniProtKB-KW"/>
</dbReference>